<keyword evidence="1" id="KW-1133">Transmembrane helix</keyword>
<dbReference type="RefSeq" id="WP_188711370.1">
    <property type="nucleotide sequence ID" value="NZ_BMHO01000001.1"/>
</dbReference>
<feature type="transmembrane region" description="Helical" evidence="1">
    <location>
        <begin position="6"/>
        <end position="27"/>
    </location>
</feature>
<name>A0A917DFD9_9MICO</name>
<reference evidence="2" key="2">
    <citation type="submission" date="2020-09" db="EMBL/GenBank/DDBJ databases">
        <authorList>
            <person name="Sun Q."/>
            <person name="Zhou Y."/>
        </authorList>
    </citation>
    <scope>NUCLEOTIDE SEQUENCE</scope>
    <source>
        <strain evidence="2">CGMCC 1.15152</strain>
    </source>
</reference>
<evidence type="ECO:0000313" key="3">
    <source>
        <dbReference type="Proteomes" id="UP000633205"/>
    </source>
</evidence>
<reference evidence="2" key="1">
    <citation type="journal article" date="2014" name="Int. J. Syst. Evol. Microbiol.">
        <title>Complete genome sequence of Corynebacterium casei LMG S-19264T (=DSM 44701T), isolated from a smear-ripened cheese.</title>
        <authorList>
            <consortium name="US DOE Joint Genome Institute (JGI-PGF)"/>
            <person name="Walter F."/>
            <person name="Albersmeier A."/>
            <person name="Kalinowski J."/>
            <person name="Ruckert C."/>
        </authorList>
    </citation>
    <scope>NUCLEOTIDE SEQUENCE</scope>
    <source>
        <strain evidence="2">CGMCC 1.15152</strain>
    </source>
</reference>
<keyword evidence="1" id="KW-0812">Transmembrane</keyword>
<dbReference type="EMBL" id="BMHO01000001">
    <property type="protein sequence ID" value="GGD33177.1"/>
    <property type="molecule type" value="Genomic_DNA"/>
</dbReference>
<keyword evidence="1" id="KW-0472">Membrane</keyword>
<evidence type="ECO:0000256" key="1">
    <source>
        <dbReference type="SAM" id="Phobius"/>
    </source>
</evidence>
<evidence type="ECO:0000313" key="2">
    <source>
        <dbReference type="EMBL" id="GGD33177.1"/>
    </source>
</evidence>
<proteinExistence type="predicted"/>
<protein>
    <submittedName>
        <fullName evidence="2">Uncharacterized protein</fullName>
    </submittedName>
</protein>
<dbReference type="Proteomes" id="UP000633205">
    <property type="component" value="Unassembled WGS sequence"/>
</dbReference>
<organism evidence="2 3">
    <name type="scientific">Microbacterium faecale</name>
    <dbReference type="NCBI Taxonomy" id="1804630"/>
    <lineage>
        <taxon>Bacteria</taxon>
        <taxon>Bacillati</taxon>
        <taxon>Actinomycetota</taxon>
        <taxon>Actinomycetes</taxon>
        <taxon>Micrococcales</taxon>
        <taxon>Microbacteriaceae</taxon>
        <taxon>Microbacterium</taxon>
    </lineage>
</organism>
<dbReference type="AlphaFoldDB" id="A0A917DFD9"/>
<keyword evidence="3" id="KW-1185">Reference proteome</keyword>
<sequence>MTETVIVALIGVGGTLLGAFGGGHLANRHANKQLDARRQFEVHDAARSIVVTTLVAARAWRAAASGASMVVAAGEDRSVIDKYMRDDFFDSYSGQQIREHGAAFDRAVTEAKLLISNAPLREEIDSLQQLQTGWWGQVLDPSFELRKEGADKVERLRPWIRFNARFDRALAQVEATASRSIASQL</sequence>
<comment type="caution">
    <text evidence="2">The sequence shown here is derived from an EMBL/GenBank/DDBJ whole genome shotgun (WGS) entry which is preliminary data.</text>
</comment>
<gene>
    <name evidence="2" type="ORF">GCM10010915_11970</name>
</gene>
<accession>A0A917DFD9</accession>